<evidence type="ECO:0000256" key="8">
    <source>
        <dbReference type="ARBA" id="ARBA00022801"/>
    </source>
</evidence>
<name>A0A158M8Q4_9BORD</name>
<comment type="domain">
    <text evidence="13">The P-site tRNA interaction motif (PtIM domain) probably interacts with the P-site tRNA(fMet) as well as the 23S rRNA.</text>
</comment>
<feature type="region of interest" description="Arm" evidence="13">
    <location>
        <begin position="116"/>
        <end position="160"/>
    </location>
</feature>
<evidence type="ECO:0000256" key="11">
    <source>
        <dbReference type="ARBA" id="ARBA00022884"/>
    </source>
</evidence>
<dbReference type="GO" id="GO:0019843">
    <property type="term" value="F:rRNA binding"/>
    <property type="evidence" value="ECO:0007669"/>
    <property type="project" value="UniProtKB-UniRule"/>
</dbReference>
<dbReference type="Pfam" id="PF12848">
    <property type="entry name" value="ABC_tran_Xtn"/>
    <property type="match status" value="1"/>
</dbReference>
<comment type="caution">
    <text evidence="13">Lacks conserved residue(s) required for the propagation of feature annotation.</text>
</comment>
<feature type="binding site" evidence="13">
    <location>
        <begin position="380"/>
        <end position="387"/>
    </location>
    <ligand>
        <name>ATP</name>
        <dbReference type="ChEBI" id="CHEBI:30616"/>
        <label>2</label>
    </ligand>
</feature>
<keyword evidence="5 13" id="KW-0699">rRNA-binding</keyword>
<keyword evidence="2" id="KW-0472">Membrane</keyword>
<dbReference type="Gene3D" id="3.40.50.300">
    <property type="entry name" value="P-loop containing nucleotide triphosphate hydrolases"/>
    <property type="match status" value="2"/>
</dbReference>
<evidence type="ECO:0000256" key="13">
    <source>
        <dbReference type="HAMAP-Rule" id="MF_00847"/>
    </source>
</evidence>
<dbReference type="GO" id="GO:0043022">
    <property type="term" value="F:ribosome binding"/>
    <property type="evidence" value="ECO:0007669"/>
    <property type="project" value="UniProtKB-UniRule"/>
</dbReference>
<keyword evidence="2" id="KW-1003">Cell membrane</keyword>
<comment type="function">
    <text evidence="13">A translation factor that gates the progression of the 70S ribosomal initiation complex (IC, containing tRNA(fMet) in the P-site) into the translation elongation cycle by using a mechanism sensitive to the ATP/ADP ratio. Binds to the 70S ribosome E-site where it modulates the state of the translating ribosome during subunit translocation. ATP hydrolysis probably frees it from the ribosome, which can enter the elongation phase.</text>
</comment>
<comment type="caution">
    <text evidence="15">The sequence shown here is derived from an EMBL/GenBank/DDBJ whole genome shotgun (WGS) entry which is preliminary data.</text>
</comment>
<dbReference type="InterPro" id="IPR003593">
    <property type="entry name" value="AAA+_ATPase"/>
</dbReference>
<comment type="subcellular location">
    <subcellularLocation>
        <location evidence="13">Cytoplasm</location>
    </subcellularLocation>
    <text evidence="13">Associates with ribosomes and polysomes.</text>
</comment>
<dbReference type="HAMAP" id="MF_00847">
    <property type="entry name" value="EttA"/>
    <property type="match status" value="1"/>
</dbReference>
<evidence type="ECO:0000256" key="12">
    <source>
        <dbReference type="ARBA" id="ARBA00022917"/>
    </source>
</evidence>
<dbReference type="PROSITE" id="PS00211">
    <property type="entry name" value="ABC_TRANSPORTER_1"/>
    <property type="match status" value="1"/>
</dbReference>
<evidence type="ECO:0000256" key="1">
    <source>
        <dbReference type="ARBA" id="ARBA00005868"/>
    </source>
</evidence>
<dbReference type="InterPro" id="IPR022374">
    <property type="entry name" value="EttA"/>
</dbReference>
<gene>
    <name evidence="13" type="primary">ettA</name>
    <name evidence="15" type="ORF">L497_2000</name>
</gene>
<comment type="similarity">
    <text evidence="1 13">Belongs to the ABC transporter superfamily. ABCF family. Translational throttle EttA subfamily.</text>
</comment>
<dbReference type="PANTHER" id="PTHR43858">
    <property type="entry name" value="ENERGY-DEPENDENT TRANSLATIONAL THROTTLE PROTEIN ETTA"/>
    <property type="match status" value="1"/>
</dbReference>
<dbReference type="EC" id="3.6.1.-" evidence="13"/>
<dbReference type="STRING" id="35814.BBB42_13270"/>
<feature type="domain" description="ABC transporter" evidence="14">
    <location>
        <begin position="348"/>
        <end position="574"/>
    </location>
</feature>
<dbReference type="NCBIfam" id="NF008775">
    <property type="entry name" value="PRK11819.1"/>
    <property type="match status" value="1"/>
</dbReference>
<evidence type="ECO:0000256" key="7">
    <source>
        <dbReference type="ARBA" id="ARBA00022741"/>
    </source>
</evidence>
<keyword evidence="7 13" id="KW-0547">Nucleotide-binding</keyword>
<dbReference type="FunFam" id="3.40.50.300:FF:000011">
    <property type="entry name" value="Putative ABC transporter ATP-binding component"/>
    <property type="match status" value="1"/>
</dbReference>
<dbReference type="GO" id="GO:0016887">
    <property type="term" value="F:ATP hydrolysis activity"/>
    <property type="evidence" value="ECO:0007669"/>
    <property type="project" value="UniProtKB-UniRule"/>
</dbReference>
<evidence type="ECO:0000313" key="16">
    <source>
        <dbReference type="Proteomes" id="UP000026682"/>
    </source>
</evidence>
<comment type="domain">
    <text evidence="13">The arm domain is inserted in the first ABC transporter domain. Probably contacts ribosomal protein L1.</text>
</comment>
<dbReference type="Pfam" id="PF00005">
    <property type="entry name" value="ABC_tran"/>
    <property type="match status" value="2"/>
</dbReference>
<dbReference type="InterPro" id="IPR017871">
    <property type="entry name" value="ABC_transporter-like_CS"/>
</dbReference>
<feature type="region of interest" description="PtIM" evidence="13">
    <location>
        <begin position="266"/>
        <end position="346"/>
    </location>
</feature>
<dbReference type="GO" id="GO:0000049">
    <property type="term" value="F:tRNA binding"/>
    <property type="evidence" value="ECO:0007669"/>
    <property type="project" value="UniProtKB-UniRule"/>
</dbReference>
<comment type="subunit">
    <text evidence="13">Monomer. Probably contacts ribosomal proteins L1, L5, L33 and S7, the 16S and 23S rRNA and the P-site containing tRNA(fMet).</text>
</comment>
<keyword evidence="10 13" id="KW-0810">Translation regulation</keyword>
<dbReference type="GO" id="GO:0006412">
    <property type="term" value="P:translation"/>
    <property type="evidence" value="ECO:0007669"/>
    <property type="project" value="UniProtKB-KW"/>
</dbReference>
<dbReference type="SMART" id="SM00382">
    <property type="entry name" value="AAA"/>
    <property type="match status" value="2"/>
</dbReference>
<dbReference type="EMBL" id="JFZZ01000014">
    <property type="protein sequence ID" value="KAK98890.1"/>
    <property type="molecule type" value="Genomic_DNA"/>
</dbReference>
<dbReference type="InterPro" id="IPR027417">
    <property type="entry name" value="P-loop_NTPase"/>
</dbReference>
<evidence type="ECO:0000256" key="2">
    <source>
        <dbReference type="ARBA" id="ARBA00022475"/>
    </source>
</evidence>
<keyword evidence="11 13" id="KW-0694">RNA-binding</keyword>
<dbReference type="FunFam" id="3.40.50.300:FF:000183">
    <property type="entry name" value="ABC transporter ATP-binding protein yjjK"/>
    <property type="match status" value="1"/>
</dbReference>
<evidence type="ECO:0000256" key="5">
    <source>
        <dbReference type="ARBA" id="ARBA00022730"/>
    </source>
</evidence>
<comment type="catalytic activity">
    <reaction evidence="13">
        <text>ATP + H2O = ADP + phosphate + H(+)</text>
        <dbReference type="Rhea" id="RHEA:13065"/>
        <dbReference type="ChEBI" id="CHEBI:15377"/>
        <dbReference type="ChEBI" id="CHEBI:15378"/>
        <dbReference type="ChEBI" id="CHEBI:30616"/>
        <dbReference type="ChEBI" id="CHEBI:43474"/>
        <dbReference type="ChEBI" id="CHEBI:456216"/>
    </reaction>
</comment>
<accession>A0A158M8Q4</accession>
<feature type="domain" description="ABC transporter" evidence="14">
    <location>
        <begin position="27"/>
        <end position="284"/>
    </location>
</feature>
<dbReference type="InterPro" id="IPR032781">
    <property type="entry name" value="ABC_tran_Xtn"/>
</dbReference>
<dbReference type="InterPro" id="IPR003439">
    <property type="entry name" value="ABC_transporter-like_ATP-bd"/>
</dbReference>
<keyword evidence="4 13" id="KW-0820">tRNA-binding</keyword>
<keyword evidence="9 13" id="KW-0067">ATP-binding</keyword>
<keyword evidence="3 13" id="KW-0963">Cytoplasm</keyword>
<reference evidence="15 16" key="1">
    <citation type="submission" date="2014-03" db="EMBL/GenBank/DDBJ databases">
        <title>Genome sequence of Bordetella holmseii.</title>
        <authorList>
            <person name="Harvill E."/>
            <person name="Goodfield L.L."/>
            <person name="Ivanov Y."/>
            <person name="Meyer J.A."/>
            <person name="Newth C."/>
            <person name="Cassiday P."/>
            <person name="Tondella M.L."/>
            <person name="Liao P."/>
            <person name="Zimmerman J."/>
            <person name="Meert K."/>
            <person name="Wessel D."/>
            <person name="Berger J."/>
            <person name="Dean J.M."/>
            <person name="Holubkov R."/>
            <person name="Burr J."/>
            <person name="Liu T."/>
            <person name="Brinkac L.M."/>
            <person name="Sanka R."/>
            <person name="Kim M."/>
            <person name="Losada L."/>
        </authorList>
    </citation>
    <scope>NUCLEOTIDE SEQUENCE [LARGE SCALE GENOMIC DNA]</scope>
    <source>
        <strain evidence="15 16">CDC-H585-BH</strain>
    </source>
</reference>
<dbReference type="PANTHER" id="PTHR43858:SF1">
    <property type="entry name" value="ABC TRANSPORTER-RELATED PROTEIN"/>
    <property type="match status" value="1"/>
</dbReference>
<dbReference type="NCBIfam" id="TIGR03719">
    <property type="entry name" value="ABC_ABC_ChvD"/>
    <property type="match status" value="1"/>
</dbReference>
<keyword evidence="12 13" id="KW-0648">Protein biosynthesis</keyword>
<dbReference type="Proteomes" id="UP000026682">
    <property type="component" value="Unassembled WGS sequence"/>
</dbReference>
<dbReference type="AlphaFoldDB" id="A0A158M8Q4"/>
<dbReference type="GO" id="GO:0045900">
    <property type="term" value="P:negative regulation of translational elongation"/>
    <property type="evidence" value="ECO:0007669"/>
    <property type="project" value="UniProtKB-UniRule"/>
</dbReference>
<evidence type="ECO:0000256" key="9">
    <source>
        <dbReference type="ARBA" id="ARBA00022840"/>
    </source>
</evidence>
<keyword evidence="6 13" id="KW-0677">Repeat</keyword>
<evidence type="ECO:0000256" key="4">
    <source>
        <dbReference type="ARBA" id="ARBA00022555"/>
    </source>
</evidence>
<dbReference type="PROSITE" id="PS50893">
    <property type="entry name" value="ABC_TRANSPORTER_2"/>
    <property type="match status" value="2"/>
</dbReference>
<keyword evidence="8 13" id="KW-0378">Hydrolase</keyword>
<proteinExistence type="inferred from homology"/>
<evidence type="ECO:0000256" key="10">
    <source>
        <dbReference type="ARBA" id="ARBA00022845"/>
    </source>
</evidence>
<dbReference type="GO" id="GO:0005524">
    <property type="term" value="F:ATP binding"/>
    <property type="evidence" value="ECO:0007669"/>
    <property type="project" value="UniProtKB-UniRule"/>
</dbReference>
<evidence type="ECO:0000256" key="3">
    <source>
        <dbReference type="ARBA" id="ARBA00022490"/>
    </source>
</evidence>
<dbReference type="PATRIC" id="fig|1331206.3.peg.385"/>
<organism evidence="15 16">
    <name type="scientific">Bordetella holmesii CDC-H585-BH</name>
    <dbReference type="NCBI Taxonomy" id="1331206"/>
    <lineage>
        <taxon>Bacteria</taxon>
        <taxon>Pseudomonadati</taxon>
        <taxon>Pseudomonadota</taxon>
        <taxon>Betaproteobacteria</taxon>
        <taxon>Burkholderiales</taxon>
        <taxon>Alcaligenaceae</taxon>
        <taxon>Bordetella</taxon>
    </lineage>
</organism>
<evidence type="ECO:0000313" key="15">
    <source>
        <dbReference type="EMBL" id="KAK98890.1"/>
    </source>
</evidence>
<dbReference type="GO" id="GO:0005737">
    <property type="term" value="C:cytoplasm"/>
    <property type="evidence" value="ECO:0007669"/>
    <property type="project" value="UniProtKB-SubCell"/>
</dbReference>
<dbReference type="CDD" id="cd03221">
    <property type="entry name" value="ABCF_EF-3"/>
    <property type="match status" value="2"/>
</dbReference>
<evidence type="ECO:0000259" key="14">
    <source>
        <dbReference type="PROSITE" id="PS50893"/>
    </source>
</evidence>
<sequence length="578" mass="64251">MPAWAVTAYNPVFIRILLTESMAQYVYTMNRVGKIVPPKRQILRDISLSFFPGAKIGVLGLNGSGKSTLLKIMAGVDKEIEGEAIPMPGLNIGYLPQEPQLNPEHTVRESVEEGLGAVFNAKKRLDEVYSAYAEPDADFDALAAEQAELEAVIAAAASNGADDIEHQMEIAADALRLPPWDATVGNLSGGEKRRVALCRLLLSKPDMLLLDEPTNHLDAESVEWLEQFLHKFPGTVVAVTHDRYFLDNAAEWILELDRGHGIPWKGNYSSWLEQKEARLKQEEASESARQKTIKKELEWVRQNPKGRQAKAKARIARFEELSSYEYQKRNETQEIFIPVGDRLGNEAIEFDHVSKAYGDRLLFDDLSFKVPPGAIVGIIGPNGAGKSTLFRMLAGREQPDSGEIKRGQTVKLAYVDQSRDSLDAVKTVFDAVADGADILTVGKFEMPSRAYLGRFNFKGGDQNKIVGQLSGGERGRLHLAKTLIAGGNVLLLDEPSNDLDVETLRALEDALLEFPGSVMVISHDRWFLDRIATHILAFEGDSQVVFFDGNYQEYEADKKRRLGDEGAKPKRLRYKALK</sequence>
<dbReference type="SUPFAM" id="SSF52540">
    <property type="entry name" value="P-loop containing nucleoside triphosphate hydrolases"/>
    <property type="match status" value="2"/>
</dbReference>
<protein>
    <recommendedName>
        <fullName evidence="13">Energy-dependent translational throttle protein EttA</fullName>
        <ecNumber evidence="13">3.6.1.-</ecNumber>
    </recommendedName>
    <alternativeName>
        <fullName evidence="13">Translational regulatory factor EttA</fullName>
    </alternativeName>
</protein>
<evidence type="ECO:0000256" key="6">
    <source>
        <dbReference type="ARBA" id="ARBA00022737"/>
    </source>
</evidence>